<evidence type="ECO:0000256" key="12">
    <source>
        <dbReference type="RuleBase" id="RU003832"/>
    </source>
</evidence>
<comment type="caution">
    <text evidence="15">The sequence shown here is derived from an EMBL/GenBank/DDBJ whole genome shotgun (WGS) entry which is preliminary data.</text>
</comment>
<evidence type="ECO:0000313" key="15">
    <source>
        <dbReference type="EMBL" id="KAK2142303.1"/>
    </source>
</evidence>
<evidence type="ECO:0000256" key="1">
    <source>
        <dbReference type="ARBA" id="ARBA00004323"/>
    </source>
</evidence>
<dbReference type="InterPro" id="IPR055270">
    <property type="entry name" value="Glyco_tran_10_C"/>
</dbReference>
<keyword evidence="9 12" id="KW-0333">Golgi apparatus</keyword>
<evidence type="ECO:0000256" key="5">
    <source>
        <dbReference type="ARBA" id="ARBA00022679"/>
    </source>
</evidence>
<dbReference type="Pfam" id="PF17039">
    <property type="entry name" value="Glyco_tran_10_N"/>
    <property type="match status" value="1"/>
</dbReference>
<reference evidence="15" key="1">
    <citation type="journal article" date="2023" name="Mol. Biol. Evol.">
        <title>Third-Generation Sequencing Reveals the Adaptive Role of the Epigenome in Three Deep-Sea Polychaetes.</title>
        <authorList>
            <person name="Perez M."/>
            <person name="Aroh O."/>
            <person name="Sun Y."/>
            <person name="Lan Y."/>
            <person name="Juniper S.K."/>
            <person name="Young C.R."/>
            <person name="Angers B."/>
            <person name="Qian P.Y."/>
        </authorList>
    </citation>
    <scope>NUCLEOTIDE SEQUENCE</scope>
    <source>
        <strain evidence="15">P08H-3</strain>
    </source>
</reference>
<evidence type="ECO:0000256" key="2">
    <source>
        <dbReference type="ARBA" id="ARBA00004922"/>
    </source>
</evidence>
<keyword evidence="16" id="KW-1185">Reference proteome</keyword>
<accession>A0AAD9IXT3</accession>
<feature type="domain" description="Fucosyltransferase C-terminal" evidence="13">
    <location>
        <begin position="180"/>
        <end position="344"/>
    </location>
</feature>
<comment type="subcellular location">
    <subcellularLocation>
        <location evidence="1">Golgi apparatus membrane</location>
        <topology evidence="1">Single-pass type II membrane protein</topology>
    </subcellularLocation>
    <subcellularLocation>
        <location evidence="12">Golgi apparatus</location>
        <location evidence="12">Golgi stack membrane</location>
        <topology evidence="12">Single-pass type II membrane protein</topology>
    </subcellularLocation>
</comment>
<dbReference type="InterPro" id="IPR031481">
    <property type="entry name" value="Glyco_tran_10_N"/>
</dbReference>
<dbReference type="Proteomes" id="UP001208570">
    <property type="component" value="Unassembled WGS sequence"/>
</dbReference>
<dbReference type="EMBL" id="JAODUP010000973">
    <property type="protein sequence ID" value="KAK2142303.1"/>
    <property type="molecule type" value="Genomic_DNA"/>
</dbReference>
<evidence type="ECO:0000259" key="14">
    <source>
        <dbReference type="Pfam" id="PF17039"/>
    </source>
</evidence>
<proteinExistence type="inferred from homology"/>
<dbReference type="InterPro" id="IPR038577">
    <property type="entry name" value="GT10-like_C_sf"/>
</dbReference>
<dbReference type="Pfam" id="PF00852">
    <property type="entry name" value="Glyco_transf_10"/>
    <property type="match status" value="1"/>
</dbReference>
<dbReference type="Gene3D" id="3.40.50.11660">
    <property type="entry name" value="Glycosyl transferase family 10, C-terminal domain"/>
    <property type="match status" value="1"/>
</dbReference>
<keyword evidence="6 12" id="KW-0812">Transmembrane</keyword>
<dbReference type="PANTHER" id="PTHR48438:SF1">
    <property type="entry name" value="ALPHA-(1,3)-FUCOSYLTRANSFERASE C-RELATED"/>
    <property type="match status" value="1"/>
</dbReference>
<feature type="domain" description="Fucosyltransferase N-terminal" evidence="14">
    <location>
        <begin position="48"/>
        <end position="161"/>
    </location>
</feature>
<evidence type="ECO:0000256" key="4">
    <source>
        <dbReference type="ARBA" id="ARBA00022676"/>
    </source>
</evidence>
<sequence length="378" mass="44262">MNTNRLGSRQRLKHVVVIGCFSLVLCIFVCSLQHQIPSIVQTKAIVNRTKVILLWTTWFGDRLWFHSKSQIGRHLSKAELCPYTDCVFTNDQSRLKEADVVLFHYNDAPNWPRTRYSHQYYAHHNHEPPGDRGLFTFLGKYEGRINITISYRHDADLYVPYAVLLPVKNSLVYKPRIPLASKRKMAVWPVGHCSTSSKREAYVRELSKYIDVDIYGTCGTHRCPKWRWNSCFKSWERAYKFYLSFENNICRDYATEKLFLPLGYELIPVVLGGGNYSRDAPPHSVIDVRDFDSPKDLAQFLIKLAADEKGYYGYFEWKRKFKTVQMLPWFTCRLCEALHRNTFGHKPAKTHYADYWFGTNDEVCDNQLVPRMRKAGGW</sequence>
<comment type="similarity">
    <text evidence="3 12">Belongs to the glycosyltransferase 10 family.</text>
</comment>
<name>A0AAD9IXT3_9ANNE</name>
<keyword evidence="11" id="KW-0325">Glycoprotein</keyword>
<evidence type="ECO:0000256" key="9">
    <source>
        <dbReference type="ARBA" id="ARBA00023034"/>
    </source>
</evidence>
<evidence type="ECO:0000256" key="11">
    <source>
        <dbReference type="ARBA" id="ARBA00023180"/>
    </source>
</evidence>
<evidence type="ECO:0000256" key="7">
    <source>
        <dbReference type="ARBA" id="ARBA00022968"/>
    </source>
</evidence>
<keyword evidence="4 12" id="KW-0328">Glycosyltransferase</keyword>
<evidence type="ECO:0000256" key="6">
    <source>
        <dbReference type="ARBA" id="ARBA00022692"/>
    </source>
</evidence>
<dbReference type="PANTHER" id="PTHR48438">
    <property type="entry name" value="ALPHA-(1,3)-FUCOSYLTRANSFERASE C-RELATED"/>
    <property type="match status" value="1"/>
</dbReference>
<evidence type="ECO:0000256" key="8">
    <source>
        <dbReference type="ARBA" id="ARBA00022989"/>
    </source>
</evidence>
<protein>
    <recommendedName>
        <fullName evidence="12">Fucosyltransferase</fullName>
        <ecNumber evidence="12">2.4.1.-</ecNumber>
    </recommendedName>
</protein>
<dbReference type="EC" id="2.4.1.-" evidence="12"/>
<dbReference type="GO" id="GO:0032580">
    <property type="term" value="C:Golgi cisterna membrane"/>
    <property type="evidence" value="ECO:0007669"/>
    <property type="project" value="UniProtKB-SubCell"/>
</dbReference>
<dbReference type="GO" id="GO:0008417">
    <property type="term" value="F:fucosyltransferase activity"/>
    <property type="evidence" value="ECO:0007669"/>
    <property type="project" value="InterPro"/>
</dbReference>
<evidence type="ECO:0000259" key="13">
    <source>
        <dbReference type="Pfam" id="PF00852"/>
    </source>
</evidence>
<keyword evidence="7" id="KW-0735">Signal-anchor</keyword>
<dbReference type="FunFam" id="3.40.50.11660:FF:000004">
    <property type="entry name" value="Glycoprotein 3-alpha-L-fucosyltransferase A"/>
    <property type="match status" value="1"/>
</dbReference>
<gene>
    <name evidence="15" type="ORF">LSH36_973g00043</name>
</gene>
<keyword evidence="8 12" id="KW-1133">Transmembrane helix</keyword>
<organism evidence="15 16">
    <name type="scientific">Paralvinella palmiformis</name>
    <dbReference type="NCBI Taxonomy" id="53620"/>
    <lineage>
        <taxon>Eukaryota</taxon>
        <taxon>Metazoa</taxon>
        <taxon>Spiralia</taxon>
        <taxon>Lophotrochozoa</taxon>
        <taxon>Annelida</taxon>
        <taxon>Polychaeta</taxon>
        <taxon>Sedentaria</taxon>
        <taxon>Canalipalpata</taxon>
        <taxon>Terebellida</taxon>
        <taxon>Terebelliformia</taxon>
        <taxon>Alvinellidae</taxon>
        <taxon>Paralvinella</taxon>
    </lineage>
</organism>
<dbReference type="InterPro" id="IPR001503">
    <property type="entry name" value="Glyco_trans_10"/>
</dbReference>
<dbReference type="SUPFAM" id="SSF53756">
    <property type="entry name" value="UDP-Glycosyltransferase/glycogen phosphorylase"/>
    <property type="match status" value="1"/>
</dbReference>
<evidence type="ECO:0000313" key="16">
    <source>
        <dbReference type="Proteomes" id="UP001208570"/>
    </source>
</evidence>
<keyword evidence="10 12" id="KW-0472">Membrane</keyword>
<evidence type="ECO:0000256" key="10">
    <source>
        <dbReference type="ARBA" id="ARBA00023136"/>
    </source>
</evidence>
<keyword evidence="5 12" id="KW-0808">Transferase</keyword>
<dbReference type="GO" id="GO:0000139">
    <property type="term" value="C:Golgi membrane"/>
    <property type="evidence" value="ECO:0007669"/>
    <property type="project" value="UniProtKB-SubCell"/>
</dbReference>
<feature type="transmembrane region" description="Helical" evidence="12">
    <location>
        <begin position="12"/>
        <end position="34"/>
    </location>
</feature>
<comment type="pathway">
    <text evidence="2">Protein modification; protein glycosylation.</text>
</comment>
<evidence type="ECO:0000256" key="3">
    <source>
        <dbReference type="ARBA" id="ARBA00008919"/>
    </source>
</evidence>
<dbReference type="AlphaFoldDB" id="A0AAD9IXT3"/>